<dbReference type="Gene3D" id="4.10.800.10">
    <property type="entry name" value="Thyroglobulin type-1"/>
    <property type="match status" value="1"/>
</dbReference>
<evidence type="ECO:0000256" key="1">
    <source>
        <dbReference type="ARBA" id="ARBA00023157"/>
    </source>
</evidence>
<comment type="caution">
    <text evidence="4">The sequence shown here is derived from an EMBL/GenBank/DDBJ whole genome shotgun (WGS) entry which is preliminary data.</text>
</comment>
<dbReference type="PANTHER" id="PTHR14168:SF4">
    <property type="entry name" value="EPITHELIAL CELL ADHESION MOLECULE PRECURSOR"/>
    <property type="match status" value="1"/>
</dbReference>
<proteinExistence type="predicted"/>
<evidence type="ECO:0000259" key="3">
    <source>
        <dbReference type="PROSITE" id="PS51162"/>
    </source>
</evidence>
<dbReference type="InterPro" id="IPR043406">
    <property type="entry name" value="EPCAM/Trop-2"/>
</dbReference>
<dbReference type="AlphaFoldDB" id="A0AAV6ZAN8"/>
<dbReference type="SMART" id="SM00211">
    <property type="entry name" value="TY"/>
    <property type="match status" value="1"/>
</dbReference>
<dbReference type="PROSITE" id="PS51162">
    <property type="entry name" value="THYROGLOBULIN_1_2"/>
    <property type="match status" value="1"/>
</dbReference>
<name>A0AAV6ZAN8_ENGPU</name>
<dbReference type="CDD" id="cd00191">
    <property type="entry name" value="TY"/>
    <property type="match status" value="1"/>
</dbReference>
<gene>
    <name evidence="4" type="ORF">GDO81_022557</name>
</gene>
<dbReference type="Pfam" id="PF21283">
    <property type="entry name" value="EPCAM-Trop-2_C"/>
    <property type="match status" value="1"/>
</dbReference>
<reference evidence="4" key="1">
    <citation type="thesis" date="2020" institute="ProQuest LLC" country="789 East Eisenhower Parkway, Ann Arbor, MI, USA">
        <title>Comparative Genomics and Chromosome Evolution.</title>
        <authorList>
            <person name="Mudd A.B."/>
        </authorList>
    </citation>
    <scope>NUCLEOTIDE SEQUENCE</scope>
    <source>
        <strain evidence="4">237g6f4</strain>
        <tissue evidence="4">Blood</tissue>
    </source>
</reference>
<dbReference type="GO" id="GO:0016020">
    <property type="term" value="C:membrane"/>
    <property type="evidence" value="ECO:0007669"/>
    <property type="project" value="InterPro"/>
</dbReference>
<sequence length="197" mass="22473">ISKCLLMKKESLPTKAGRRVKPEGALIDNDGLYNPDCDNGTFKARQCNNTDTCWCVNSAGVRRTEKGDKNKMCPELVRTNWVIVQMKRNNTDQVSEADLKQALRTTITSRYGLPDKYIDNIEFEEDYIFIDLKQNSSQKAANPDDVDIVDVAYYMEKDVKGMNLMHADTPFKIPINSKNFLGDPLIMYIDENLMSFP</sequence>
<dbReference type="SUPFAM" id="SSF57610">
    <property type="entry name" value="Thyroglobulin type-1 domain"/>
    <property type="match status" value="1"/>
</dbReference>
<comment type="caution">
    <text evidence="2">Lacks conserved residue(s) required for the propagation of feature annotation.</text>
</comment>
<dbReference type="EMBL" id="WNYA01002315">
    <property type="protein sequence ID" value="KAG8544400.1"/>
    <property type="molecule type" value="Genomic_DNA"/>
</dbReference>
<feature type="non-terminal residue" evidence="4">
    <location>
        <position position="1"/>
    </location>
</feature>
<keyword evidence="5" id="KW-1185">Reference proteome</keyword>
<protein>
    <recommendedName>
        <fullName evidence="3">Thyroglobulin type-1 domain-containing protein</fullName>
    </recommendedName>
</protein>
<dbReference type="Pfam" id="PF00086">
    <property type="entry name" value="Thyroglobulin_1"/>
    <property type="match status" value="1"/>
</dbReference>
<accession>A0AAV6ZAN8</accession>
<keyword evidence="1" id="KW-1015">Disulfide bond</keyword>
<evidence type="ECO:0000313" key="4">
    <source>
        <dbReference type="EMBL" id="KAG8544400.1"/>
    </source>
</evidence>
<dbReference type="PANTHER" id="PTHR14168">
    <property type="entry name" value="TUMOR-ASSOCIATED CALCIUM SIGNAL TRANSDUCER"/>
    <property type="match status" value="1"/>
</dbReference>
<dbReference type="Proteomes" id="UP000824782">
    <property type="component" value="Unassembled WGS sequence"/>
</dbReference>
<feature type="domain" description="Thyroglobulin type-1" evidence="3">
    <location>
        <begin position="1"/>
        <end position="73"/>
    </location>
</feature>
<evidence type="ECO:0000313" key="5">
    <source>
        <dbReference type="Proteomes" id="UP000824782"/>
    </source>
</evidence>
<organism evidence="4 5">
    <name type="scientific">Engystomops pustulosus</name>
    <name type="common">Tungara frog</name>
    <name type="synonym">Physalaemus pustulosus</name>
    <dbReference type="NCBI Taxonomy" id="76066"/>
    <lineage>
        <taxon>Eukaryota</taxon>
        <taxon>Metazoa</taxon>
        <taxon>Chordata</taxon>
        <taxon>Craniata</taxon>
        <taxon>Vertebrata</taxon>
        <taxon>Euteleostomi</taxon>
        <taxon>Amphibia</taxon>
        <taxon>Batrachia</taxon>
        <taxon>Anura</taxon>
        <taxon>Neobatrachia</taxon>
        <taxon>Hyloidea</taxon>
        <taxon>Leptodactylidae</taxon>
        <taxon>Leiuperinae</taxon>
        <taxon>Engystomops</taxon>
    </lineage>
</organism>
<dbReference type="InterPro" id="IPR036857">
    <property type="entry name" value="Thyroglobulin_1_sf"/>
</dbReference>
<dbReference type="InterPro" id="IPR049420">
    <property type="entry name" value="EPCAM-Trop-2_C"/>
</dbReference>
<dbReference type="InterPro" id="IPR000716">
    <property type="entry name" value="Thyroglobulin_1"/>
</dbReference>
<evidence type="ECO:0000256" key="2">
    <source>
        <dbReference type="PROSITE-ProRule" id="PRU00500"/>
    </source>
</evidence>